<feature type="compositionally biased region" description="Polar residues" evidence="1">
    <location>
        <begin position="508"/>
        <end position="517"/>
    </location>
</feature>
<comment type="caution">
    <text evidence="2">The sequence shown here is derived from an EMBL/GenBank/DDBJ whole genome shotgun (WGS) entry which is preliminary data.</text>
</comment>
<dbReference type="OrthoDB" id="2447841at2759"/>
<sequence>MDIAHGINNSIDMEHSLSSAFESRLSVQSSTSSSLSGWAPRARSASVSSQSSNDSVNLDALIAEGSDINEECPLELEEADDVEWSRVQQQLQLQQQQQALTQPVRSRSTTVDSEANMLQYDDHDVDQYWEGSDMIAAEEDEEFDEALREFSQLAIKSSSTEVRGLAGQRQTAAGSRRFADGRNHFDLDGDYMDKPSGLRPVSNRTSTHSNYSSTSDKSAGSKLQAPCASRGQGSTAASGLRAPTSKLAQPKSMLAQPKTATSSTAAPRTGIARPSGVPAPRTGSQAPKSGLQAPRATSALGRASSLAKPTTTGIARSGVVSNAVRSTAAPGSRVPSKPTQGLARPSASKAQVAAPGAVKRSPATPASASNRNSLLPAPSSVSSSRSGTASSNGRTTPNSRTMTSPKRSLTQPSLLTSPTRLPSTRQASSSHLVSPTSSQSSTSSLPSLAHGSKDTVTPLSRRLSNATGTTRQRTAASTGRSISMYGASSLLQHQDDHEYSVLTPPQSPSSKIGSRTPSGLPRSGLQAPSSSSRLVSPIVSTSRIGRPSSPSSHTFPSRPHTPTSSLPVSRYSSGLISPRAGRN</sequence>
<gene>
    <name evidence="2" type="ORF">BGZ70_002837</name>
</gene>
<organism evidence="2 3">
    <name type="scientific">Mortierella alpina</name>
    <name type="common">Oleaginous fungus</name>
    <name type="synonym">Mortierella renispora</name>
    <dbReference type="NCBI Taxonomy" id="64518"/>
    <lineage>
        <taxon>Eukaryota</taxon>
        <taxon>Fungi</taxon>
        <taxon>Fungi incertae sedis</taxon>
        <taxon>Mucoromycota</taxon>
        <taxon>Mortierellomycotina</taxon>
        <taxon>Mortierellomycetes</taxon>
        <taxon>Mortierellales</taxon>
        <taxon>Mortierellaceae</taxon>
        <taxon>Mortierella</taxon>
    </lineage>
</organism>
<feature type="compositionally biased region" description="Low complexity" evidence="1">
    <location>
        <begin position="528"/>
        <end position="542"/>
    </location>
</feature>
<proteinExistence type="predicted"/>
<feature type="region of interest" description="Disordered" evidence="1">
    <location>
        <begin position="31"/>
        <end position="54"/>
    </location>
</feature>
<feature type="compositionally biased region" description="Polar residues" evidence="1">
    <location>
        <begin position="454"/>
        <end position="481"/>
    </location>
</feature>
<protein>
    <submittedName>
        <fullName evidence="2">Uncharacterized protein</fullName>
    </submittedName>
</protein>
<evidence type="ECO:0000313" key="2">
    <source>
        <dbReference type="EMBL" id="KAF9947175.1"/>
    </source>
</evidence>
<feature type="region of interest" description="Disordered" evidence="1">
    <location>
        <begin position="499"/>
        <end position="583"/>
    </location>
</feature>
<reference evidence="2" key="1">
    <citation type="journal article" date="2020" name="Fungal Divers.">
        <title>Resolving the Mortierellaceae phylogeny through synthesis of multi-gene phylogenetics and phylogenomics.</title>
        <authorList>
            <person name="Vandepol N."/>
            <person name="Liber J."/>
            <person name="Desiro A."/>
            <person name="Na H."/>
            <person name="Kennedy M."/>
            <person name="Barry K."/>
            <person name="Grigoriev I.V."/>
            <person name="Miller A.N."/>
            <person name="O'Donnell K."/>
            <person name="Stajich J.E."/>
            <person name="Bonito G."/>
        </authorList>
    </citation>
    <scope>NUCLEOTIDE SEQUENCE</scope>
    <source>
        <strain evidence="2">CK1249</strain>
    </source>
</reference>
<feature type="compositionally biased region" description="Low complexity" evidence="1">
    <location>
        <begin position="372"/>
        <end position="395"/>
    </location>
</feature>
<feature type="compositionally biased region" description="Basic and acidic residues" evidence="1">
    <location>
        <begin position="177"/>
        <end position="193"/>
    </location>
</feature>
<keyword evidence="3" id="KW-1185">Reference proteome</keyword>
<feature type="region of interest" description="Disordered" evidence="1">
    <location>
        <begin position="324"/>
        <end position="481"/>
    </location>
</feature>
<name>A0A9P6LWH3_MORAP</name>
<accession>A0A9P6LWH3</accession>
<dbReference type="AlphaFoldDB" id="A0A9P6LWH3"/>
<dbReference type="Proteomes" id="UP000738359">
    <property type="component" value="Unassembled WGS sequence"/>
</dbReference>
<feature type="compositionally biased region" description="Low complexity" evidence="1">
    <location>
        <begin position="427"/>
        <end position="450"/>
    </location>
</feature>
<feature type="compositionally biased region" description="Polar residues" evidence="1">
    <location>
        <begin position="548"/>
        <end position="575"/>
    </location>
</feature>
<evidence type="ECO:0000313" key="3">
    <source>
        <dbReference type="Proteomes" id="UP000738359"/>
    </source>
</evidence>
<dbReference type="EMBL" id="JAAAHY010001715">
    <property type="protein sequence ID" value="KAF9947175.1"/>
    <property type="molecule type" value="Genomic_DNA"/>
</dbReference>
<feature type="compositionally biased region" description="Polar residues" evidence="1">
    <location>
        <begin position="202"/>
        <end position="218"/>
    </location>
</feature>
<feature type="compositionally biased region" description="Polar residues" evidence="1">
    <location>
        <begin position="396"/>
        <end position="426"/>
    </location>
</feature>
<evidence type="ECO:0000256" key="1">
    <source>
        <dbReference type="SAM" id="MobiDB-lite"/>
    </source>
</evidence>
<feature type="region of interest" description="Disordered" evidence="1">
    <location>
        <begin position="166"/>
        <end position="312"/>
    </location>
</feature>